<evidence type="ECO:0000313" key="2">
    <source>
        <dbReference type="Proteomes" id="UP000072741"/>
    </source>
</evidence>
<evidence type="ECO:0000313" key="1">
    <source>
        <dbReference type="EMBL" id="KTT11519.1"/>
    </source>
</evidence>
<dbReference type="EMBL" id="LDSL01000228">
    <property type="protein sequence ID" value="KTT11519.1"/>
    <property type="molecule type" value="Genomic_DNA"/>
</dbReference>
<keyword evidence="2" id="KW-1185">Reference proteome</keyword>
<name>A0A147GL68_9BURK</name>
<protein>
    <submittedName>
        <fullName evidence="1">Uncharacterized protein</fullName>
    </submittedName>
</protein>
<dbReference type="RefSeq" id="WP_058644559.1">
    <property type="nucleotide sequence ID" value="NZ_LDSL01000228.1"/>
</dbReference>
<sequence length="80" mass="9085">MSRSTRTARELHRLVLERIERLPGLEGLQTDIHRGAVVGTGGHGDEAPNWTIRTAVPPSGWRLDVARVIRELQMRYDLDE</sequence>
<dbReference type="Proteomes" id="UP000072741">
    <property type="component" value="Unassembled WGS sequence"/>
</dbReference>
<dbReference type="AlphaFoldDB" id="A0A147GL68"/>
<accession>A0A147GL68</accession>
<proteinExistence type="predicted"/>
<reference evidence="1 2" key="1">
    <citation type="journal article" date="2016" name="Front. Microbiol.">
        <title>Genomic Resource of Rice Seed Associated Bacteria.</title>
        <authorList>
            <person name="Midha S."/>
            <person name="Bansal K."/>
            <person name="Sharma S."/>
            <person name="Kumar N."/>
            <person name="Patil P.P."/>
            <person name="Chaudhry V."/>
            <person name="Patil P.B."/>
        </authorList>
    </citation>
    <scope>NUCLEOTIDE SEQUENCE [LARGE SCALE GENOMIC DNA]</scope>
    <source>
        <strain evidence="1 2">NS331</strain>
    </source>
</reference>
<organism evidence="1 2">
    <name type="scientific">Pseudacidovorax intermedius</name>
    <dbReference type="NCBI Taxonomy" id="433924"/>
    <lineage>
        <taxon>Bacteria</taxon>
        <taxon>Pseudomonadati</taxon>
        <taxon>Pseudomonadota</taxon>
        <taxon>Betaproteobacteria</taxon>
        <taxon>Burkholderiales</taxon>
        <taxon>Comamonadaceae</taxon>
        <taxon>Pseudacidovorax</taxon>
    </lineage>
</organism>
<dbReference type="OrthoDB" id="8856973at2"/>
<comment type="caution">
    <text evidence="1">The sequence shown here is derived from an EMBL/GenBank/DDBJ whole genome shotgun (WGS) entry which is preliminary data.</text>
</comment>
<gene>
    <name evidence="1" type="ORF">NS331_24800</name>
</gene>